<keyword evidence="2" id="KW-0813">Transport</keyword>
<dbReference type="Pfam" id="PF13513">
    <property type="entry name" value="HEAT_EZ"/>
    <property type="match status" value="1"/>
</dbReference>
<comment type="subcellular location">
    <subcellularLocation>
        <location evidence="1">Cytoplasm</location>
    </subcellularLocation>
</comment>
<dbReference type="GO" id="GO:0005737">
    <property type="term" value="C:cytoplasm"/>
    <property type="evidence" value="ECO:0007669"/>
    <property type="project" value="UniProtKB-SubCell"/>
</dbReference>
<dbReference type="GO" id="GO:0006606">
    <property type="term" value="P:protein import into nucleus"/>
    <property type="evidence" value="ECO:0007669"/>
    <property type="project" value="InterPro"/>
</dbReference>
<evidence type="ECO:0000256" key="2">
    <source>
        <dbReference type="ARBA" id="ARBA00022448"/>
    </source>
</evidence>
<dbReference type="AlphaFoldDB" id="A0A1D6LBU9"/>
<gene>
    <name evidence="6" type="ORF">ZEAMMB73_Zm00001d034837</name>
</gene>
<dbReference type="InterPro" id="IPR040122">
    <property type="entry name" value="Importin_beta"/>
</dbReference>
<dbReference type="InterPro" id="IPR011989">
    <property type="entry name" value="ARM-like"/>
</dbReference>
<dbReference type="Gene3D" id="1.25.10.10">
    <property type="entry name" value="Leucine-rich Repeat Variant"/>
    <property type="match status" value="1"/>
</dbReference>
<dbReference type="PANTHER" id="PTHR10527">
    <property type="entry name" value="IMPORTIN BETA"/>
    <property type="match status" value="1"/>
</dbReference>
<evidence type="ECO:0000313" key="6">
    <source>
        <dbReference type="EMBL" id="ONM11573.1"/>
    </source>
</evidence>
<keyword evidence="3" id="KW-0963">Cytoplasm</keyword>
<evidence type="ECO:0000256" key="4">
    <source>
        <dbReference type="ARBA" id="ARBA00022737"/>
    </source>
</evidence>
<reference evidence="6" key="1">
    <citation type="submission" date="2015-12" db="EMBL/GenBank/DDBJ databases">
        <title>Update maize B73 reference genome by single molecule sequencing technologies.</title>
        <authorList>
            <consortium name="Maize Genome Sequencing Project"/>
            <person name="Ware D."/>
        </authorList>
    </citation>
    <scope>NUCLEOTIDE SEQUENCE [LARGE SCALE GENOMIC DNA]</scope>
    <source>
        <tissue evidence="6">Seedling</tissue>
    </source>
</reference>
<evidence type="ECO:0000256" key="5">
    <source>
        <dbReference type="ARBA" id="ARBA00022927"/>
    </source>
</evidence>
<name>A0A1D6LBU9_MAIZE</name>
<dbReference type="SUPFAM" id="SSF48371">
    <property type="entry name" value="ARM repeat"/>
    <property type="match status" value="1"/>
</dbReference>
<dbReference type="ExpressionAtlas" id="A0A1D6LBU9">
    <property type="expression patterns" value="baseline and differential"/>
</dbReference>
<organism evidence="6">
    <name type="scientific">Zea mays</name>
    <name type="common">Maize</name>
    <dbReference type="NCBI Taxonomy" id="4577"/>
    <lineage>
        <taxon>Eukaryota</taxon>
        <taxon>Viridiplantae</taxon>
        <taxon>Streptophyta</taxon>
        <taxon>Embryophyta</taxon>
        <taxon>Tracheophyta</taxon>
        <taxon>Spermatophyta</taxon>
        <taxon>Magnoliopsida</taxon>
        <taxon>Liliopsida</taxon>
        <taxon>Poales</taxon>
        <taxon>Poaceae</taxon>
        <taxon>PACMAD clade</taxon>
        <taxon>Panicoideae</taxon>
        <taxon>Andropogonodae</taxon>
        <taxon>Andropogoneae</taxon>
        <taxon>Tripsacinae</taxon>
        <taxon>Zea</taxon>
    </lineage>
</organism>
<accession>A0A1D6LBU9</accession>
<dbReference type="InterPro" id="IPR016024">
    <property type="entry name" value="ARM-type_fold"/>
</dbReference>
<dbReference type="STRING" id="4577.A0A1D6LBU9"/>
<sequence length="468" mass="52089">MPPYRPPANFACAVASAISSSPHSLSQICVHDILCPRSRVRDILRPGSPRPAISASALSMEPRPCLHPRERPLPSPPPRCDIQHEEGRRRHWIFEAERWWLLEHGTLPQTDVLADALAGKLDNSGCSLSELKRKVRSLQSQYAKAVKKGAPPSKDQDRRLFDLCKNVWPSVSNTKASANGGAGREPDEMCELYPYLVEEVRALQRPHPGLFKREFGMIDDSKACALDERTTQLCTFHVFLGGICFLETITPSIGLTTLQHSESKETIRTAEQHFCYIYTDGVHSAPNILINMCLKKNPVVPLVMPFVETNITKPDWHCRGAASFAFGSILEGPYVGKLAPLVQAGLDFLLNTMNDANSQVKDTTAWTLERVFELLHSPVDLAETTHFRLRASAYEALNEIVRAHDVSAILNFSENCTPEFLTPYLDRIVNKLLVILQNGKQMVHGGALTALASVADSSHALFTWEFYA</sequence>
<proteinExistence type="predicted"/>
<dbReference type="InParanoid" id="A0A1D6LBU9"/>
<evidence type="ECO:0000256" key="1">
    <source>
        <dbReference type="ARBA" id="ARBA00004496"/>
    </source>
</evidence>
<dbReference type="SMR" id="A0A1D6LBU9"/>
<dbReference type="EMBL" id="CM007647">
    <property type="protein sequence ID" value="ONM11573.1"/>
    <property type="molecule type" value="Genomic_DNA"/>
</dbReference>
<keyword evidence="5" id="KW-0653">Protein transport</keyword>
<protein>
    <submittedName>
        <fullName evidence="6">ARM repeat superfamily protein</fullName>
    </submittedName>
</protein>
<keyword evidence="4" id="KW-0677">Repeat</keyword>
<evidence type="ECO:0000256" key="3">
    <source>
        <dbReference type="ARBA" id="ARBA00022490"/>
    </source>
</evidence>